<dbReference type="PANTHER" id="PTHR35075:SF1">
    <property type="entry name" value="A-KINASE ANCHOR PROTEIN 14"/>
    <property type="match status" value="1"/>
</dbReference>
<dbReference type="OMA" id="FHYIYCV"/>
<dbReference type="Pfam" id="PF14469">
    <property type="entry name" value="AKAP28"/>
    <property type="match status" value="1"/>
</dbReference>
<gene>
    <name evidence="1" type="primary">LOC100181020</name>
</gene>
<dbReference type="Ensembl" id="ENSCINT00000001359.3">
    <property type="protein sequence ID" value="ENSCINP00000001359.3"/>
    <property type="gene ID" value="ENSCING00000000744.3"/>
</dbReference>
<dbReference type="GO" id="GO:0005952">
    <property type="term" value="C:cAMP-dependent protein kinase complex"/>
    <property type="evidence" value="ECO:0000318"/>
    <property type="project" value="GO_Central"/>
</dbReference>
<protein>
    <submittedName>
        <fullName evidence="1">A-kinase anchor protein 14-like</fullName>
    </submittedName>
</protein>
<dbReference type="InterPro" id="IPR053084">
    <property type="entry name" value="AKAP"/>
</dbReference>
<organism evidence="1 2">
    <name type="scientific">Ciona intestinalis</name>
    <name type="common">Transparent sea squirt</name>
    <name type="synonym">Ascidia intestinalis</name>
    <dbReference type="NCBI Taxonomy" id="7719"/>
    <lineage>
        <taxon>Eukaryota</taxon>
        <taxon>Metazoa</taxon>
        <taxon>Chordata</taxon>
        <taxon>Tunicata</taxon>
        <taxon>Ascidiacea</taxon>
        <taxon>Phlebobranchia</taxon>
        <taxon>Cionidae</taxon>
        <taxon>Ciona</taxon>
    </lineage>
</organism>
<sequence length="177" mass="21064">MNFNFEEEANELVRQAIESAIKQVVFEQRHDLSNISANYNDNETPKTDNITWVSCQKFNQDEGVENIEKFVATWKRDSAWLYCIDFLNEEEHDYDRRFNFRVRWSIPTRRKPIPRATASVYFTIKVSKIKPQSLPVEVYYVFEGSRLVHRPGNSRFREVWLKNVVSSKIEAMEQVTF</sequence>
<dbReference type="STRING" id="7719.ENSCINP00000001359"/>
<dbReference type="HOGENOM" id="CLU_116552_1_0_1"/>
<dbReference type="AlphaFoldDB" id="F6Q290"/>
<dbReference type="OrthoDB" id="2148342at2759"/>
<name>F6Q290_CIOIN</name>
<dbReference type="PANTHER" id="PTHR35075">
    <property type="entry name" value="A-KINASE ANCHOR PROTEIN 14"/>
    <property type="match status" value="1"/>
</dbReference>
<dbReference type="GeneID" id="100181020"/>
<dbReference type="KEGG" id="cin:100181020"/>
<dbReference type="GeneTree" id="ENSGT00390000003444"/>
<evidence type="ECO:0000313" key="1">
    <source>
        <dbReference type="Ensembl" id="ENSCINP00000001359.3"/>
    </source>
</evidence>
<evidence type="ECO:0000313" key="2">
    <source>
        <dbReference type="Proteomes" id="UP000008144"/>
    </source>
</evidence>
<dbReference type="GO" id="GO:0034237">
    <property type="term" value="F:protein kinase A regulatory subunit binding"/>
    <property type="evidence" value="ECO:0000318"/>
    <property type="project" value="GO_Central"/>
</dbReference>
<accession>F6Q290</accession>
<accession>A0A1W2WJK7</accession>
<reference evidence="2" key="1">
    <citation type="journal article" date="2002" name="Science">
        <title>The draft genome of Ciona intestinalis: insights into chordate and vertebrate origins.</title>
        <authorList>
            <person name="Dehal P."/>
            <person name="Satou Y."/>
            <person name="Campbell R.K."/>
            <person name="Chapman J."/>
            <person name="Degnan B."/>
            <person name="De Tomaso A."/>
            <person name="Davidson B."/>
            <person name="Di Gregorio A."/>
            <person name="Gelpke M."/>
            <person name="Goodstein D.M."/>
            <person name="Harafuji N."/>
            <person name="Hastings K.E."/>
            <person name="Ho I."/>
            <person name="Hotta K."/>
            <person name="Huang W."/>
            <person name="Kawashima T."/>
            <person name="Lemaire P."/>
            <person name="Martinez D."/>
            <person name="Meinertzhagen I.A."/>
            <person name="Necula S."/>
            <person name="Nonaka M."/>
            <person name="Putnam N."/>
            <person name="Rash S."/>
            <person name="Saiga H."/>
            <person name="Satake M."/>
            <person name="Terry A."/>
            <person name="Yamada L."/>
            <person name="Wang H.G."/>
            <person name="Awazu S."/>
            <person name="Azumi K."/>
            <person name="Boore J."/>
            <person name="Branno M."/>
            <person name="Chin-Bow S."/>
            <person name="DeSantis R."/>
            <person name="Doyle S."/>
            <person name="Francino P."/>
            <person name="Keys D.N."/>
            <person name="Haga S."/>
            <person name="Hayashi H."/>
            <person name="Hino K."/>
            <person name="Imai K.S."/>
            <person name="Inaba K."/>
            <person name="Kano S."/>
            <person name="Kobayashi K."/>
            <person name="Kobayashi M."/>
            <person name="Lee B.I."/>
            <person name="Makabe K.W."/>
            <person name="Manohar C."/>
            <person name="Matassi G."/>
            <person name="Medina M."/>
            <person name="Mochizuki Y."/>
            <person name="Mount S."/>
            <person name="Morishita T."/>
            <person name="Miura S."/>
            <person name="Nakayama A."/>
            <person name="Nishizaka S."/>
            <person name="Nomoto H."/>
            <person name="Ohta F."/>
            <person name="Oishi K."/>
            <person name="Rigoutsos I."/>
            <person name="Sano M."/>
            <person name="Sasaki A."/>
            <person name="Sasakura Y."/>
            <person name="Shoguchi E."/>
            <person name="Shin-i T."/>
            <person name="Spagnuolo A."/>
            <person name="Stainier D."/>
            <person name="Suzuki M.M."/>
            <person name="Tassy O."/>
            <person name="Takatori N."/>
            <person name="Tokuoka M."/>
            <person name="Yagi K."/>
            <person name="Yoshizaki F."/>
            <person name="Wada S."/>
            <person name="Zhang C."/>
            <person name="Hyatt P.D."/>
            <person name="Larimer F."/>
            <person name="Detter C."/>
            <person name="Doggett N."/>
            <person name="Glavina T."/>
            <person name="Hawkins T."/>
            <person name="Richardson P."/>
            <person name="Lucas S."/>
            <person name="Kohara Y."/>
            <person name="Levine M."/>
            <person name="Satoh N."/>
            <person name="Rokhsar D.S."/>
        </authorList>
    </citation>
    <scope>NUCLEOTIDE SEQUENCE [LARGE SCALE GENOMIC DNA]</scope>
</reference>
<reference evidence="1" key="3">
    <citation type="submission" date="2025-09" db="UniProtKB">
        <authorList>
            <consortium name="Ensembl"/>
        </authorList>
    </citation>
    <scope>IDENTIFICATION</scope>
</reference>
<dbReference type="InParanoid" id="F6Q290"/>
<dbReference type="Proteomes" id="UP000008144">
    <property type="component" value="Unassembled WGS sequence"/>
</dbReference>
<dbReference type="RefSeq" id="XP_002129712.1">
    <property type="nucleotide sequence ID" value="XM_002129676.5"/>
</dbReference>
<reference evidence="1" key="2">
    <citation type="submission" date="2025-08" db="UniProtKB">
        <authorList>
            <consortium name="Ensembl"/>
        </authorList>
    </citation>
    <scope>IDENTIFICATION</scope>
</reference>
<dbReference type="InterPro" id="IPR025663">
    <property type="entry name" value="AKAP_28"/>
</dbReference>
<keyword evidence="2" id="KW-1185">Reference proteome</keyword>
<proteinExistence type="predicted"/>